<comment type="subunit">
    <text evidence="2">Monomer.</text>
</comment>
<proteinExistence type="predicted"/>
<evidence type="ECO:0000256" key="3">
    <source>
        <dbReference type="ARBA" id="ARBA00022837"/>
    </source>
</evidence>
<dbReference type="EMBL" id="CP134537">
    <property type="protein sequence ID" value="WNH10570.1"/>
    <property type="molecule type" value="Genomic_DNA"/>
</dbReference>
<dbReference type="Proteomes" id="UP001302806">
    <property type="component" value="Chromosome"/>
</dbReference>
<name>A0ABY9XX83_9FLAO</name>
<dbReference type="InterPro" id="IPR014718">
    <property type="entry name" value="GH-type_carb-bd"/>
</dbReference>
<reference evidence="5 6" key="1">
    <citation type="submission" date="2023-09" db="EMBL/GenBank/DDBJ databases">
        <title>Thalassobella suaedae gen. nov., sp. nov., a marine bacterium of the family Flavobacteriaceae isolated from a halophyte Suaeda japonica.</title>
        <authorList>
            <person name="Lee S.Y."/>
            <person name="Hwang C.Y."/>
        </authorList>
    </citation>
    <scope>NUCLEOTIDE SEQUENCE [LARGE SCALE GENOMIC DNA]</scope>
    <source>
        <strain evidence="5 6">HL-DH14</strain>
    </source>
</reference>
<dbReference type="InterPro" id="IPR052720">
    <property type="entry name" value="Glycosyl_hydrolase_97"/>
</dbReference>
<evidence type="ECO:0000313" key="5">
    <source>
        <dbReference type="EMBL" id="WNH10570.1"/>
    </source>
</evidence>
<dbReference type="InterPro" id="IPR029486">
    <property type="entry name" value="GH97_N"/>
</dbReference>
<protein>
    <submittedName>
        <fullName evidence="5">Glycoside hydrolase family 97 N-terminal domain-containing protein</fullName>
    </submittedName>
</protein>
<evidence type="ECO:0000256" key="1">
    <source>
        <dbReference type="ARBA" id="ARBA00001913"/>
    </source>
</evidence>
<gene>
    <name evidence="5" type="ORF">RHP51_07940</name>
</gene>
<accession>A0ABY9XX83</accession>
<dbReference type="GO" id="GO:0016787">
    <property type="term" value="F:hydrolase activity"/>
    <property type="evidence" value="ECO:0007669"/>
    <property type="project" value="UniProtKB-KW"/>
</dbReference>
<dbReference type="PANTHER" id="PTHR35803">
    <property type="entry name" value="GLUCAN 1,4-ALPHA-GLUCOSIDASE SUSB-RELATED"/>
    <property type="match status" value="1"/>
</dbReference>
<evidence type="ECO:0000256" key="2">
    <source>
        <dbReference type="ARBA" id="ARBA00011245"/>
    </source>
</evidence>
<evidence type="ECO:0000259" key="4">
    <source>
        <dbReference type="Pfam" id="PF14508"/>
    </source>
</evidence>
<dbReference type="RefSeq" id="WP_415866818.1">
    <property type="nucleotide sequence ID" value="NZ_CP134537.1"/>
</dbReference>
<comment type="cofactor">
    <cofactor evidence="1">
        <name>Ca(2+)</name>
        <dbReference type="ChEBI" id="CHEBI:29108"/>
    </cofactor>
</comment>
<sequence>MKLGPYSYLPLKDLPDECERPLTLDLKNGLHIALLEAEMVDYSRGKFKLSSEKLNTINLSMYGKVDAIRRYSTPWRIIMVAETPGELLENNDIVLNLNKPNQIENTSWIKSGKVMRSGLTTKEAKVLCRFCRPT</sequence>
<dbReference type="PANTHER" id="PTHR35803:SF3">
    <property type="entry name" value="ALPHA-GLUCOSIDASE"/>
    <property type="match status" value="1"/>
</dbReference>
<feature type="domain" description="Glycosyl-hydrolase 97 N-terminal" evidence="4">
    <location>
        <begin position="5"/>
        <end position="100"/>
    </location>
</feature>
<organism evidence="5 6">
    <name type="scientific">Thalassobellus suaedae</name>
    <dbReference type="NCBI Taxonomy" id="3074124"/>
    <lineage>
        <taxon>Bacteria</taxon>
        <taxon>Pseudomonadati</taxon>
        <taxon>Bacteroidota</taxon>
        <taxon>Flavobacteriia</taxon>
        <taxon>Flavobacteriales</taxon>
        <taxon>Flavobacteriaceae</taxon>
        <taxon>Thalassobellus</taxon>
    </lineage>
</organism>
<dbReference type="Pfam" id="PF14508">
    <property type="entry name" value="GH97_N"/>
    <property type="match status" value="1"/>
</dbReference>
<evidence type="ECO:0000313" key="6">
    <source>
        <dbReference type="Proteomes" id="UP001302806"/>
    </source>
</evidence>
<keyword evidence="3" id="KW-0106">Calcium</keyword>
<dbReference type="Gene3D" id="2.70.98.10">
    <property type="match status" value="1"/>
</dbReference>
<keyword evidence="5" id="KW-0378">Hydrolase</keyword>